<sequence length="94" mass="10339">MASHLKARASSLLLGSRPLSRFVQINRLVMLTTGAGSESSPPFWLPRARYTAFVDYDPEGAVRSFRILDARNRGFPDWSSIPAEVGQVSAPEGF</sequence>
<evidence type="ECO:0000313" key="1">
    <source>
        <dbReference type="EMBL" id="MBJ7610178.1"/>
    </source>
</evidence>
<dbReference type="Proteomes" id="UP000614410">
    <property type="component" value="Unassembled WGS sequence"/>
</dbReference>
<proteinExistence type="predicted"/>
<name>A0A934NFN5_9BACT</name>
<evidence type="ECO:0000313" key="2">
    <source>
        <dbReference type="Proteomes" id="UP000614410"/>
    </source>
</evidence>
<comment type="caution">
    <text evidence="1">The sequence shown here is derived from an EMBL/GenBank/DDBJ whole genome shotgun (WGS) entry which is preliminary data.</text>
</comment>
<protein>
    <submittedName>
        <fullName evidence="1">Uncharacterized protein</fullName>
    </submittedName>
</protein>
<dbReference type="AlphaFoldDB" id="A0A934NFN5"/>
<dbReference type="EMBL" id="JAEKNN010000058">
    <property type="protein sequence ID" value="MBJ7610178.1"/>
    <property type="molecule type" value="Genomic_DNA"/>
</dbReference>
<organism evidence="1 2">
    <name type="scientific">Candidatus Amunia macphersoniae</name>
    <dbReference type="NCBI Taxonomy" id="3127014"/>
    <lineage>
        <taxon>Bacteria</taxon>
        <taxon>Bacillati</taxon>
        <taxon>Candidatus Dormiibacterota</taxon>
        <taxon>Candidatus Dormibacteria</taxon>
        <taxon>Candidatus Aeolococcales</taxon>
        <taxon>Candidatus Aeolococcaceae</taxon>
        <taxon>Candidatus Amunia</taxon>
    </lineage>
</organism>
<reference evidence="1 2" key="1">
    <citation type="submission" date="2020-10" db="EMBL/GenBank/DDBJ databases">
        <title>Ca. Dormibacterota MAGs.</title>
        <authorList>
            <person name="Montgomery K."/>
        </authorList>
    </citation>
    <scope>NUCLEOTIDE SEQUENCE [LARGE SCALE GENOMIC DNA]</scope>
    <source>
        <strain evidence="1">Mitchell_Peninsula_5</strain>
    </source>
</reference>
<gene>
    <name evidence="1" type="ORF">JF887_12215</name>
</gene>
<accession>A0A934NFN5</accession>